<feature type="chain" id="PRO_5043608664" evidence="1">
    <location>
        <begin position="20"/>
        <end position="465"/>
    </location>
</feature>
<sequence length="465" mass="50268">MRCGLVAILLVGIFGLTSGEVSTCARFFNPLVSSFTSITACYELEVDGETVGVVSNSDVVKTQGPNQGETCIRFTFVVRDGLGIRRAKVGLWNGGGFPRDKTRFTRKRKFLESEPTRVRIDACLDDIRSVADCCTGEGSFPFFVAEAKVRMEDGKVRTAILVDRSVAPVRQQVSDNPLAASEITCEGIPPGKSRCDRISDQNEIIFWLCTVQLSCSTVGDEPQFAGINRINRATKTVQFVVSPVAWELYPEELELTVYEATPVASRLSIPAQANTVVRRPAESIQHFESFSIATFAVQELNALSVVAFAVEFVVGGPIDVRFSVRAVPQTRELLEFIGFADAQVIADSGPLSLGQLATNSYFGPLPDAAVVGRIGSVICGYCLNPSLPPRGEWEVLTSGEPEGLNGGQFEAELARQPGRCIFDAQIRDVGSVCGPAGEEGILQVRDTVKGQVVCECTEPTPKLPE</sequence>
<keyword evidence="3" id="KW-1185">Reference proteome</keyword>
<accession>A0AAV8V4D4</accession>
<dbReference type="AlphaFoldDB" id="A0AAV8V4D4"/>
<dbReference type="Proteomes" id="UP001157974">
    <property type="component" value="Unassembled WGS sequence"/>
</dbReference>
<evidence type="ECO:0000313" key="3">
    <source>
        <dbReference type="Proteomes" id="UP001157974"/>
    </source>
</evidence>
<feature type="signal peptide" evidence="1">
    <location>
        <begin position="1"/>
        <end position="19"/>
    </location>
</feature>
<evidence type="ECO:0000256" key="1">
    <source>
        <dbReference type="SAM" id="SignalP"/>
    </source>
</evidence>
<keyword evidence="1" id="KW-0732">Signal</keyword>
<proteinExistence type="predicted"/>
<dbReference type="EMBL" id="JAMWBK010000001">
    <property type="protein sequence ID" value="KAJ8908617.1"/>
    <property type="molecule type" value="Genomic_DNA"/>
</dbReference>
<reference evidence="2 3" key="1">
    <citation type="journal article" date="2023" name="Nat. Commun.">
        <title>Origin of minicircular mitochondrial genomes in red algae.</title>
        <authorList>
            <person name="Lee Y."/>
            <person name="Cho C.H."/>
            <person name="Lee Y.M."/>
            <person name="Park S.I."/>
            <person name="Yang J.H."/>
            <person name="West J.A."/>
            <person name="Bhattacharya D."/>
            <person name="Yoon H.S."/>
        </authorList>
    </citation>
    <scope>NUCLEOTIDE SEQUENCE [LARGE SCALE GENOMIC DNA]</scope>
    <source>
        <strain evidence="2 3">CCMP1338</strain>
        <tissue evidence="2">Whole cell</tissue>
    </source>
</reference>
<name>A0AAV8V4D4_9RHOD</name>
<protein>
    <submittedName>
        <fullName evidence="2">Uncharacterized protein</fullName>
    </submittedName>
</protein>
<gene>
    <name evidence="2" type="ORF">NDN08_005322</name>
</gene>
<evidence type="ECO:0000313" key="2">
    <source>
        <dbReference type="EMBL" id="KAJ8908617.1"/>
    </source>
</evidence>
<organism evidence="2 3">
    <name type="scientific">Rhodosorus marinus</name>
    <dbReference type="NCBI Taxonomy" id="101924"/>
    <lineage>
        <taxon>Eukaryota</taxon>
        <taxon>Rhodophyta</taxon>
        <taxon>Stylonematophyceae</taxon>
        <taxon>Stylonematales</taxon>
        <taxon>Stylonemataceae</taxon>
        <taxon>Rhodosorus</taxon>
    </lineage>
</organism>
<comment type="caution">
    <text evidence="2">The sequence shown here is derived from an EMBL/GenBank/DDBJ whole genome shotgun (WGS) entry which is preliminary data.</text>
</comment>